<name>A0A369L0X8_9BACT</name>
<organism evidence="2 3">
    <name type="scientific">Spirobacillus cienkowskii</name>
    <dbReference type="NCBI Taxonomy" id="495820"/>
    <lineage>
        <taxon>Bacteria</taxon>
        <taxon>Pseudomonadati</taxon>
        <taxon>Bdellovibrionota</taxon>
        <taxon>Oligoflexia</taxon>
        <taxon>Silvanigrellales</taxon>
        <taxon>Spirobacillus</taxon>
    </lineage>
</organism>
<evidence type="ECO:0000313" key="3">
    <source>
        <dbReference type="Proteomes" id="UP000253934"/>
    </source>
</evidence>
<keyword evidence="1" id="KW-1133">Transmembrane helix</keyword>
<accession>A0A369L0X8</accession>
<dbReference type="AlphaFoldDB" id="A0A369L0X8"/>
<feature type="transmembrane region" description="Helical" evidence="1">
    <location>
        <begin position="12"/>
        <end position="29"/>
    </location>
</feature>
<comment type="caution">
    <text evidence="2">The sequence shown here is derived from an EMBL/GenBank/DDBJ whole genome shotgun (WGS) entry which is preliminary data.</text>
</comment>
<keyword evidence="3" id="KW-1185">Reference proteome</keyword>
<keyword evidence="1" id="KW-0472">Membrane</keyword>
<dbReference type="EMBL" id="QOVW01000008">
    <property type="protein sequence ID" value="RDB37106.1"/>
    <property type="molecule type" value="Genomic_DNA"/>
</dbReference>
<reference evidence="2" key="1">
    <citation type="submission" date="2018-04" db="EMBL/GenBank/DDBJ databases">
        <title>Draft genome sequence of the Candidatus Spirobacillus cienkowskii, a pathogen of freshwater Daphnia species, reconstructed from hemolymph metagenomic reads.</title>
        <authorList>
            <person name="Bresciani L."/>
            <person name="Lemos L.N."/>
            <person name="Wale N."/>
            <person name="Lin J.Y."/>
            <person name="Fernandes G.R."/>
            <person name="Duffy M.A."/>
            <person name="Rodrigues J.M."/>
        </authorList>
    </citation>
    <scope>NUCLEOTIDE SEQUENCE [LARGE SCALE GENOMIC DNA]</scope>
    <source>
        <strain evidence="2">Binning01</strain>
    </source>
</reference>
<proteinExistence type="predicted"/>
<keyword evidence="1" id="KW-0812">Transmembrane</keyword>
<sequence>MLLVESKIYKISINLVVCIFSILLSFNSFSKTKKNTIIYYNLMPALFKNESSFPLPKMNGIDDYFYNHNNSLPQTWGKENVNLETYKNLDLNKIGTQIVCTKNDGCEGYANIYRRFHENNAYSTITIDYVNYADTSHHPITFIEMDKPIMNSVTYRYTDGKFYNKNIETLATGGSLIGLDFYFYYKANKGEVITYLPFNYVPGLTGNAFLDIDNEDILNKSIPYKLIDPNGKEETIEYSTRWILKGYDQIYPDISFNRTFQISHGFSESDTYSWAFQLGAEESLSVPLFASLKLTQGITYTSTKQTTVSDSTVVSESVTFPAKNYPAVAAIYSLYMVSKTSAPRLESLMKLINKSIKQKEKNCYFQWELVKTNSMLSDDFDNMVDAKPPSSSMYINSFISIKIN</sequence>
<evidence type="ECO:0000313" key="2">
    <source>
        <dbReference type="EMBL" id="RDB37106.1"/>
    </source>
</evidence>
<protein>
    <submittedName>
        <fullName evidence="2">Uncharacterized protein</fullName>
    </submittedName>
</protein>
<gene>
    <name evidence="2" type="ORF">DCC88_01540</name>
</gene>
<evidence type="ECO:0000256" key="1">
    <source>
        <dbReference type="SAM" id="Phobius"/>
    </source>
</evidence>
<dbReference type="Proteomes" id="UP000253934">
    <property type="component" value="Unassembled WGS sequence"/>
</dbReference>